<dbReference type="SUPFAM" id="SSF46955">
    <property type="entry name" value="Putative DNA-binding domain"/>
    <property type="match status" value="1"/>
</dbReference>
<keyword evidence="1" id="KW-0805">Transcription regulation</keyword>
<dbReference type="RefSeq" id="WP_268905278.1">
    <property type="nucleotide sequence ID" value="NZ_JAPTGG010000016.1"/>
</dbReference>
<organism evidence="5 6">
    <name type="scientific">Dasania phycosphaerae</name>
    <dbReference type="NCBI Taxonomy" id="2950436"/>
    <lineage>
        <taxon>Bacteria</taxon>
        <taxon>Pseudomonadati</taxon>
        <taxon>Pseudomonadota</taxon>
        <taxon>Gammaproteobacteria</taxon>
        <taxon>Cellvibrionales</taxon>
        <taxon>Spongiibacteraceae</taxon>
        <taxon>Dasania</taxon>
    </lineage>
</organism>
<evidence type="ECO:0000259" key="4">
    <source>
        <dbReference type="PROSITE" id="PS50937"/>
    </source>
</evidence>
<dbReference type="InterPro" id="IPR009061">
    <property type="entry name" value="DNA-bd_dom_put_sf"/>
</dbReference>
<dbReference type="Pfam" id="PF00376">
    <property type="entry name" value="MerR"/>
    <property type="match status" value="1"/>
</dbReference>
<dbReference type="GO" id="GO:0003677">
    <property type="term" value="F:DNA binding"/>
    <property type="evidence" value="ECO:0007669"/>
    <property type="project" value="UniProtKB-KW"/>
</dbReference>
<dbReference type="Pfam" id="PF09278">
    <property type="entry name" value="MerR-DNA-bind"/>
    <property type="match status" value="1"/>
</dbReference>
<evidence type="ECO:0000313" key="6">
    <source>
        <dbReference type="Proteomes" id="UP001069090"/>
    </source>
</evidence>
<dbReference type="AlphaFoldDB" id="A0A9J6RPX5"/>
<dbReference type="CDD" id="cd04784">
    <property type="entry name" value="HTH_CadR-PbrR"/>
    <property type="match status" value="1"/>
</dbReference>
<dbReference type="Proteomes" id="UP001069090">
    <property type="component" value="Unassembled WGS sequence"/>
</dbReference>
<name>A0A9J6RPX5_9GAMM</name>
<dbReference type="GO" id="GO:0045893">
    <property type="term" value="P:positive regulation of DNA-templated transcription"/>
    <property type="evidence" value="ECO:0007669"/>
    <property type="project" value="InterPro"/>
</dbReference>
<dbReference type="InterPro" id="IPR047057">
    <property type="entry name" value="MerR_fam"/>
</dbReference>
<dbReference type="Gene3D" id="1.10.1660.10">
    <property type="match status" value="1"/>
</dbReference>
<dbReference type="InterPro" id="IPR000551">
    <property type="entry name" value="MerR-type_HTH_dom"/>
</dbReference>
<dbReference type="PROSITE" id="PS50937">
    <property type="entry name" value="HTH_MERR_2"/>
    <property type="match status" value="1"/>
</dbReference>
<feature type="domain" description="HTH merR-type" evidence="4">
    <location>
        <begin position="1"/>
        <end position="69"/>
    </location>
</feature>
<evidence type="ECO:0000256" key="1">
    <source>
        <dbReference type="ARBA" id="ARBA00023015"/>
    </source>
</evidence>
<dbReference type="NCBIfam" id="TIGR02047">
    <property type="entry name" value="CadR-PbrR"/>
    <property type="match status" value="1"/>
</dbReference>
<keyword evidence="6" id="KW-1185">Reference proteome</keyword>
<dbReference type="EMBL" id="JAPTGG010000016">
    <property type="protein sequence ID" value="MCZ0866766.1"/>
    <property type="molecule type" value="Genomic_DNA"/>
</dbReference>
<dbReference type="PRINTS" id="PR00040">
    <property type="entry name" value="HTHMERR"/>
</dbReference>
<reference evidence="5 6" key="1">
    <citation type="submission" date="2022-12" db="EMBL/GenBank/DDBJ databases">
        <title>Dasania phycosphaerae sp. nov., isolated from particulate material of the south coast of Korea.</title>
        <authorList>
            <person name="Jiang Y."/>
        </authorList>
    </citation>
    <scope>NUCLEOTIDE SEQUENCE [LARGE SCALE GENOMIC DNA]</scope>
    <source>
        <strain evidence="5 6">GY-19</strain>
    </source>
</reference>
<proteinExistence type="predicted"/>
<gene>
    <name evidence="5" type="primary">cadR</name>
    <name evidence="5" type="ORF">O0V09_16255</name>
</gene>
<evidence type="ECO:0000256" key="3">
    <source>
        <dbReference type="ARBA" id="ARBA00023163"/>
    </source>
</evidence>
<evidence type="ECO:0000256" key="2">
    <source>
        <dbReference type="ARBA" id="ARBA00023125"/>
    </source>
</evidence>
<dbReference type="InterPro" id="IPR015358">
    <property type="entry name" value="Tscrpt_reg_MerR_DNA-bd"/>
</dbReference>
<dbReference type="PANTHER" id="PTHR30204:SF92">
    <property type="entry name" value="HTH-TYPE TRANSCRIPTIONAL REGULATOR ZNTR"/>
    <property type="match status" value="1"/>
</dbReference>
<keyword evidence="2" id="KW-0238">DNA-binding</keyword>
<dbReference type="GO" id="GO:0003700">
    <property type="term" value="F:DNA-binding transcription factor activity"/>
    <property type="evidence" value="ECO:0007669"/>
    <property type="project" value="InterPro"/>
</dbReference>
<evidence type="ECO:0000313" key="5">
    <source>
        <dbReference type="EMBL" id="MCZ0866766.1"/>
    </source>
</evidence>
<dbReference type="PANTHER" id="PTHR30204">
    <property type="entry name" value="REDOX-CYCLING DRUG-SENSING TRANSCRIPTIONAL ACTIVATOR SOXR"/>
    <property type="match status" value="1"/>
</dbReference>
<comment type="caution">
    <text evidence="5">The sequence shown here is derived from an EMBL/GenBank/DDBJ whole genome shotgun (WGS) entry which is preliminary data.</text>
</comment>
<sequence length="132" mass="15192">MKIGELAKLTGCSVQSIRHYEKEKLLPSMRRSNGNFRLYDLATVEQLKFIKHCRNLDLSLAEIRQLIELNQQPGMQCDDVNNMVDTHIEQVALRIKELQHLQKQLKSLRNSCSTSRTVKECGILLNLSANQK</sequence>
<dbReference type="SMART" id="SM00422">
    <property type="entry name" value="HTH_MERR"/>
    <property type="match status" value="1"/>
</dbReference>
<dbReference type="InterPro" id="IPR011791">
    <property type="entry name" value="CadR-PbrR"/>
</dbReference>
<keyword evidence="3" id="KW-0804">Transcription</keyword>
<dbReference type="GO" id="GO:0046872">
    <property type="term" value="F:metal ion binding"/>
    <property type="evidence" value="ECO:0007669"/>
    <property type="project" value="InterPro"/>
</dbReference>
<accession>A0A9J6RPX5</accession>
<protein>
    <submittedName>
        <fullName evidence="5">Cd(II)/Pb(II)-responsive transcriptional regulator</fullName>
    </submittedName>
</protein>